<evidence type="ECO:0000313" key="1">
    <source>
        <dbReference type="EMBL" id="QNN48200.1"/>
    </source>
</evidence>
<evidence type="ECO:0000313" key="2">
    <source>
        <dbReference type="Proteomes" id="UP000515977"/>
    </source>
</evidence>
<name>A0A7G9QXX5_9GAMM</name>
<reference evidence="1 2" key="1">
    <citation type="submission" date="2020-08" db="EMBL/GenBank/DDBJ databases">
        <title>Genome sequence of Thermomonas brevis KACC 16975T.</title>
        <authorList>
            <person name="Hyun D.-W."/>
            <person name="Bae J.-W."/>
        </authorList>
    </citation>
    <scope>NUCLEOTIDE SEQUENCE [LARGE SCALE GENOMIC DNA]</scope>
    <source>
        <strain evidence="1 2">KACC 16975</strain>
    </source>
</reference>
<dbReference type="AlphaFoldDB" id="A0A7G9QXX5"/>
<dbReference type="KEGG" id="tbv:H9L17_10480"/>
<organism evidence="1 2">
    <name type="scientific">Thermomonas brevis</name>
    <dbReference type="NCBI Taxonomy" id="215691"/>
    <lineage>
        <taxon>Bacteria</taxon>
        <taxon>Pseudomonadati</taxon>
        <taxon>Pseudomonadota</taxon>
        <taxon>Gammaproteobacteria</taxon>
        <taxon>Lysobacterales</taxon>
        <taxon>Lysobacteraceae</taxon>
        <taxon>Thermomonas</taxon>
    </lineage>
</organism>
<keyword evidence="2" id="KW-1185">Reference proteome</keyword>
<dbReference type="Proteomes" id="UP000515977">
    <property type="component" value="Chromosome"/>
</dbReference>
<gene>
    <name evidence="1" type="ORF">H9L17_10480</name>
</gene>
<accession>A0A7G9QXX5</accession>
<sequence length="202" mass="21672">MEVLLATTLLAAALALAFGILRAAAATVERGEALSQRNERIRAVSTFLRQRIGGAQGIVFALDEQSGRQQRFAGDAHSMRFVADLPDYLGRGGPHLHELEVRDAGAGKTLDVAFHLVQAGKALPATRPPEPLADELAGAEFAYRTLDANGHPGAWEPDWKTPEALPLQVRVRIRDARGAWPDMIVALPLAGSYLPPVTGGDR</sequence>
<proteinExistence type="predicted"/>
<protein>
    <submittedName>
        <fullName evidence="1">General secretion pathway protein GspJ</fullName>
    </submittedName>
</protein>
<dbReference type="EMBL" id="CP060711">
    <property type="protein sequence ID" value="QNN48200.1"/>
    <property type="molecule type" value="Genomic_DNA"/>
</dbReference>
<dbReference type="RefSeq" id="WP_187571939.1">
    <property type="nucleotide sequence ID" value="NZ_CP060711.1"/>
</dbReference>